<dbReference type="RefSeq" id="WP_082366884.1">
    <property type="nucleotide sequence ID" value="NZ_LGAP01000010.1"/>
</dbReference>
<dbReference type="CDD" id="cd00789">
    <property type="entry name" value="KU_like"/>
    <property type="match status" value="1"/>
</dbReference>
<accession>A0A0L8BSS3</accession>
<dbReference type="Pfam" id="PF02735">
    <property type="entry name" value="Ku"/>
    <property type="match status" value="1"/>
</dbReference>
<comment type="subunit">
    <text evidence="2">Homodimer. Interacts with LigD.</text>
</comment>
<dbReference type="AlphaFoldDB" id="A0A0L8BSS3"/>
<keyword evidence="2" id="KW-0227">DNA damage</keyword>
<proteinExistence type="inferred from homology"/>
<keyword evidence="1 2" id="KW-0238">DNA-binding</keyword>
<dbReference type="PANTHER" id="PTHR41251">
    <property type="entry name" value="NON-HOMOLOGOUS END JOINING PROTEIN KU"/>
    <property type="match status" value="1"/>
</dbReference>
<comment type="function">
    <text evidence="2">With LigD forms a non-homologous end joining (NHEJ) DNA repair enzyme, which repairs dsDNA breaks with reduced fidelity. Binds linear dsDNA with 5'- and 3'- overhangs but not closed circular dsDNA nor ssDNA. Recruits and stimulates the ligase activity of LigD.</text>
</comment>
<gene>
    <name evidence="2" type="primary">ku</name>
    <name evidence="5" type="ORF">AC244_17175</name>
</gene>
<dbReference type="GO" id="GO:0003690">
    <property type="term" value="F:double-stranded DNA binding"/>
    <property type="evidence" value="ECO:0007669"/>
    <property type="project" value="UniProtKB-UniRule"/>
</dbReference>
<dbReference type="GO" id="GO:0006303">
    <property type="term" value="P:double-strand break repair via nonhomologous end joining"/>
    <property type="evidence" value="ECO:0007669"/>
    <property type="project" value="UniProtKB-UniRule"/>
</dbReference>
<dbReference type="GO" id="GO:0006310">
    <property type="term" value="P:DNA recombination"/>
    <property type="evidence" value="ECO:0007669"/>
    <property type="project" value="UniProtKB-KW"/>
</dbReference>
<comment type="similarity">
    <text evidence="2">Belongs to the prokaryotic Ku family.</text>
</comment>
<dbReference type="HAMAP" id="MF_01875">
    <property type="entry name" value="Prokaryotic_Ku"/>
    <property type="match status" value="1"/>
</dbReference>
<dbReference type="InterPro" id="IPR016194">
    <property type="entry name" value="SPOC-like_C_dom_sf"/>
</dbReference>
<reference evidence="6" key="1">
    <citation type="submission" date="2015-07" db="EMBL/GenBank/DDBJ databases">
        <title>Whole genome sequence of an Ensifer adhaerens strain isolated from a cave pool in the Wind Cave National Park.</title>
        <authorList>
            <person name="Eng W.W.H."/>
            <person name="Gan H.M."/>
            <person name="Barton H.A."/>
            <person name="Savka M.A."/>
        </authorList>
    </citation>
    <scope>NUCLEOTIDE SEQUENCE [LARGE SCALE GENOMIC DNA]</scope>
    <source>
        <strain evidence="6">SD006</strain>
    </source>
</reference>
<evidence type="ECO:0000256" key="2">
    <source>
        <dbReference type="HAMAP-Rule" id="MF_01875"/>
    </source>
</evidence>
<dbReference type="NCBIfam" id="TIGR02772">
    <property type="entry name" value="Ku_bact"/>
    <property type="match status" value="1"/>
</dbReference>
<dbReference type="OrthoDB" id="9780854at2"/>
<dbReference type="Proteomes" id="UP000037425">
    <property type="component" value="Unassembled WGS sequence"/>
</dbReference>
<dbReference type="GO" id="GO:0004386">
    <property type="term" value="F:helicase activity"/>
    <property type="evidence" value="ECO:0007669"/>
    <property type="project" value="UniProtKB-KW"/>
</dbReference>
<dbReference type="EMBL" id="LGAP01000010">
    <property type="protein sequence ID" value="KOF17752.1"/>
    <property type="molecule type" value="Genomic_DNA"/>
</dbReference>
<keyword evidence="5" id="KW-0347">Helicase</keyword>
<keyword evidence="2" id="KW-0233">DNA recombination</keyword>
<dbReference type="PIRSF" id="PIRSF006493">
    <property type="entry name" value="Prok_Ku"/>
    <property type="match status" value="1"/>
</dbReference>
<keyword evidence="2" id="KW-0234">DNA repair</keyword>
<dbReference type="InterPro" id="IPR006164">
    <property type="entry name" value="DNA_bd_Ku70/Ku80"/>
</dbReference>
<dbReference type="SUPFAM" id="SSF100939">
    <property type="entry name" value="SPOC domain-like"/>
    <property type="match status" value="1"/>
</dbReference>
<evidence type="ECO:0000256" key="3">
    <source>
        <dbReference type="SAM" id="MobiDB-lite"/>
    </source>
</evidence>
<feature type="domain" description="Ku" evidence="4">
    <location>
        <begin position="55"/>
        <end position="184"/>
    </location>
</feature>
<name>A0A0L8BSS3_ENSAD</name>
<keyword evidence="5" id="KW-0547">Nucleotide-binding</keyword>
<dbReference type="PANTHER" id="PTHR41251:SF1">
    <property type="entry name" value="NON-HOMOLOGOUS END JOINING PROTEIN KU"/>
    <property type="match status" value="1"/>
</dbReference>
<comment type="caution">
    <text evidence="5">The sequence shown here is derived from an EMBL/GenBank/DDBJ whole genome shotgun (WGS) entry which is preliminary data.</text>
</comment>
<feature type="region of interest" description="Disordered" evidence="3">
    <location>
        <begin position="255"/>
        <end position="286"/>
    </location>
</feature>
<sequence length="286" mass="31764">MAGRALWKGFLKFGELACPVALHSAASTSERVSFNTLNRKTGNRVKREFVDAVTYDVVEREDQVKGYEVDNNLYVVFEPDEIAATIPQSDKTLRVQTYVPCSEIDDVFFDKPYYLTPDRFGAETFVLIRDAMRQSKVAAIAQAVLFRRLRTVLVRAHGDGLIATTLHFDYEVRSAKEAFAEIPKLKIEGEMLDIAKHIVKTKKGEFDPKTFDDRYDAALAELVKAKMEGRTITPKKVPKVEPSSNLMEALRMSAGFGSARASKPATKRGAGAQPATAAKSPRRKAG</sequence>
<evidence type="ECO:0000256" key="1">
    <source>
        <dbReference type="ARBA" id="ARBA00023125"/>
    </source>
</evidence>
<evidence type="ECO:0000313" key="5">
    <source>
        <dbReference type="EMBL" id="KOF17752.1"/>
    </source>
</evidence>
<organism evidence="5 6">
    <name type="scientific">Ensifer adhaerens</name>
    <name type="common">Sinorhizobium morelense</name>
    <dbReference type="NCBI Taxonomy" id="106592"/>
    <lineage>
        <taxon>Bacteria</taxon>
        <taxon>Pseudomonadati</taxon>
        <taxon>Pseudomonadota</taxon>
        <taxon>Alphaproteobacteria</taxon>
        <taxon>Hyphomicrobiales</taxon>
        <taxon>Rhizobiaceae</taxon>
        <taxon>Sinorhizobium/Ensifer group</taxon>
        <taxon>Ensifer</taxon>
    </lineage>
</organism>
<keyword evidence="5" id="KW-0067">ATP-binding</keyword>
<evidence type="ECO:0000313" key="6">
    <source>
        <dbReference type="Proteomes" id="UP000037425"/>
    </source>
</evidence>
<keyword evidence="5" id="KW-0378">Hydrolase</keyword>
<evidence type="ECO:0000259" key="4">
    <source>
        <dbReference type="SMART" id="SM00559"/>
    </source>
</evidence>
<dbReference type="InterPro" id="IPR009187">
    <property type="entry name" value="Prok_Ku"/>
</dbReference>
<protein>
    <recommendedName>
        <fullName evidence="2">Non-homologous end joining protein Ku</fullName>
    </recommendedName>
</protein>
<dbReference type="PATRIC" id="fig|106592.7.peg.1207"/>
<dbReference type="Gene3D" id="2.40.290.10">
    <property type="match status" value="1"/>
</dbReference>
<dbReference type="SMART" id="SM00559">
    <property type="entry name" value="Ku78"/>
    <property type="match status" value="1"/>
</dbReference>